<reference evidence="2" key="1">
    <citation type="journal article" date="2019" name="Int. J. Syst. Evol. Microbiol.">
        <title>The Global Catalogue of Microorganisms (GCM) 10K type strain sequencing project: providing services to taxonomists for standard genome sequencing and annotation.</title>
        <authorList>
            <consortium name="The Broad Institute Genomics Platform"/>
            <consortium name="The Broad Institute Genome Sequencing Center for Infectious Disease"/>
            <person name="Wu L."/>
            <person name="Ma J."/>
        </authorList>
    </citation>
    <scope>NUCLEOTIDE SEQUENCE [LARGE SCALE GENOMIC DNA]</scope>
    <source>
        <strain evidence="2">KCTC 42875</strain>
    </source>
</reference>
<name>A0ABV7RP61_9GAMM</name>
<comment type="caution">
    <text evidence="1">The sequence shown here is derived from an EMBL/GenBank/DDBJ whole genome shotgun (WGS) entry which is preliminary data.</text>
</comment>
<organism evidence="1 2">
    <name type="scientific">Lysobacter cavernae</name>
    <dbReference type="NCBI Taxonomy" id="1685901"/>
    <lineage>
        <taxon>Bacteria</taxon>
        <taxon>Pseudomonadati</taxon>
        <taxon>Pseudomonadota</taxon>
        <taxon>Gammaproteobacteria</taxon>
        <taxon>Lysobacterales</taxon>
        <taxon>Lysobacteraceae</taxon>
        <taxon>Lysobacter</taxon>
    </lineage>
</organism>
<keyword evidence="2" id="KW-1185">Reference proteome</keyword>
<evidence type="ECO:0000313" key="1">
    <source>
        <dbReference type="EMBL" id="MFC3549611.1"/>
    </source>
</evidence>
<dbReference type="SUPFAM" id="SSF52266">
    <property type="entry name" value="SGNH hydrolase"/>
    <property type="match status" value="1"/>
</dbReference>
<evidence type="ECO:0008006" key="3">
    <source>
        <dbReference type="Google" id="ProtNLM"/>
    </source>
</evidence>
<dbReference type="Gene3D" id="3.40.50.1110">
    <property type="entry name" value="SGNH hydrolase"/>
    <property type="match status" value="1"/>
</dbReference>
<evidence type="ECO:0000313" key="2">
    <source>
        <dbReference type="Proteomes" id="UP001595740"/>
    </source>
</evidence>
<dbReference type="EMBL" id="JBHRXK010000001">
    <property type="protein sequence ID" value="MFC3549611.1"/>
    <property type="molecule type" value="Genomic_DNA"/>
</dbReference>
<accession>A0ABV7RP61</accession>
<proteinExistence type="predicted"/>
<sequence length="301" mass="33525">MPATQSVMTTRRGQFRDIYRKLKRKGFLEHTPVIFCEGDSWFSTPLSMNLLDWLVFPTPEDEARGVPLLGAGGLFFRAEESGDTAKNIFTTGNIRDLRDWYDGFEFDLVLLSAGGNDFVGDFLKRLFAGKGPMSVAQAFRLVSDSGRFEQVVAGYRRFITAFRKVRPQVPILGHTYDYSVLMGQPANLTLANIGAVAILKKDVGPWIGPHIQTALPRREDQCAFARLLIDGFEARVLRTLKNDPALGGAFDYVDLRGTLAAMDQWFDEMHPTGASFHTLSARFGAAIHERLPAAKRRPPPG</sequence>
<gene>
    <name evidence="1" type="ORF">ACFOLC_01120</name>
</gene>
<dbReference type="RefSeq" id="WP_386756865.1">
    <property type="nucleotide sequence ID" value="NZ_JBHRXK010000001.1"/>
</dbReference>
<dbReference type="InterPro" id="IPR036514">
    <property type="entry name" value="SGNH_hydro_sf"/>
</dbReference>
<protein>
    <recommendedName>
        <fullName evidence="3">SGNH/GDSL hydrolase family protein</fullName>
    </recommendedName>
</protein>
<dbReference type="Proteomes" id="UP001595740">
    <property type="component" value="Unassembled WGS sequence"/>
</dbReference>